<accession>E6V3U0</accession>
<gene>
    <name evidence="1" type="ordered locus">Varpa_2766</name>
</gene>
<dbReference type="HOGENOM" id="CLU_186213_0_0_4"/>
<dbReference type="Proteomes" id="UP000008917">
    <property type="component" value="Chromosome"/>
</dbReference>
<sequence length="93" mass="10731">MWKPDKPVVEFGQTLTDEEAWRREFTNEFYERCEGMIDNEWLAGLAHALYPLNEDRPPREAAAVAFVTLDYELPGAELQESWMPAPKPAPGRH</sequence>
<dbReference type="AlphaFoldDB" id="E6V3U0"/>
<dbReference type="KEGG" id="vpe:Varpa_2766"/>
<organism evidence="1 2">
    <name type="scientific">Variovorax paradoxus (strain EPS)</name>
    <dbReference type="NCBI Taxonomy" id="595537"/>
    <lineage>
        <taxon>Bacteria</taxon>
        <taxon>Pseudomonadati</taxon>
        <taxon>Pseudomonadota</taxon>
        <taxon>Betaproteobacteria</taxon>
        <taxon>Burkholderiales</taxon>
        <taxon>Comamonadaceae</taxon>
        <taxon>Variovorax</taxon>
    </lineage>
</organism>
<protein>
    <submittedName>
        <fullName evidence="1">Uncharacterized protein</fullName>
    </submittedName>
</protein>
<name>E6V3U0_VARPE</name>
<dbReference type="EMBL" id="CP002417">
    <property type="protein sequence ID" value="ADU36964.1"/>
    <property type="molecule type" value="Genomic_DNA"/>
</dbReference>
<evidence type="ECO:0000313" key="2">
    <source>
        <dbReference type="Proteomes" id="UP000008917"/>
    </source>
</evidence>
<proteinExistence type="predicted"/>
<reference evidence="2" key="1">
    <citation type="submission" date="2010-12" db="EMBL/GenBank/DDBJ databases">
        <title>Complete sequence of Variovorax paradoxus EPS.</title>
        <authorList>
            <consortium name="US DOE Joint Genome Institute"/>
            <person name="Lucas S."/>
            <person name="Copeland A."/>
            <person name="Lapidus A."/>
            <person name="Cheng J.-F."/>
            <person name="Goodwin L."/>
            <person name="Pitluck S."/>
            <person name="Teshima H."/>
            <person name="Detter J.C."/>
            <person name="Han C."/>
            <person name="Tapia R."/>
            <person name="Land M."/>
            <person name="Hauser L."/>
            <person name="Kyrpides N."/>
            <person name="Ivanova N."/>
            <person name="Ovchinnikova G."/>
            <person name="Orwin P."/>
            <person name="Han J.-I.G."/>
            <person name="Woyke T."/>
        </authorList>
    </citation>
    <scope>NUCLEOTIDE SEQUENCE [LARGE SCALE GENOMIC DNA]</scope>
    <source>
        <strain evidence="2">EPS</strain>
    </source>
</reference>
<dbReference type="STRING" id="595537.Varpa_2766"/>
<reference evidence="1 2" key="2">
    <citation type="journal article" date="2013" name="Genome Announc.">
        <title>Genome of the Root-Associated Plant Growth-Promoting Bacterium Variovorax paradoxus Strain EPS.</title>
        <authorList>
            <person name="Han J.I."/>
            <person name="Spain J.C."/>
            <person name="Leadbetter J.R."/>
            <person name="Ovchinnikova G."/>
            <person name="Goodwin L.A."/>
            <person name="Han C.S."/>
            <person name="Woyke T."/>
            <person name="Davenport K.W."/>
            <person name="Orwin P.M."/>
        </authorList>
    </citation>
    <scope>NUCLEOTIDE SEQUENCE [LARGE SCALE GENOMIC DNA]</scope>
    <source>
        <strain evidence="1 2">EPS</strain>
    </source>
</reference>
<evidence type="ECO:0000313" key="1">
    <source>
        <dbReference type="EMBL" id="ADU36964.1"/>
    </source>
</evidence>